<feature type="binding site" evidence="10">
    <location>
        <position position="103"/>
    </location>
    <ligand>
        <name>Mn(2+)</name>
        <dbReference type="ChEBI" id="CHEBI:29035"/>
        <label>1</label>
    </ligand>
</feature>
<dbReference type="Gene3D" id="3.90.1860.10">
    <property type="entry name" value="tRNA-splicing ligase RtcB"/>
    <property type="match status" value="1"/>
</dbReference>
<comment type="similarity">
    <text evidence="11">Belongs to the RtcB family.</text>
</comment>
<protein>
    <recommendedName>
        <fullName evidence="11">tRNA-splicing ligase RtcB</fullName>
        <ecNumber evidence="11">6.5.1.-</ecNumber>
    </recommendedName>
</protein>
<feature type="binding site" evidence="9">
    <location>
        <position position="465"/>
    </location>
    <ligand>
        <name>GMP</name>
        <dbReference type="ChEBI" id="CHEBI:58115"/>
    </ligand>
</feature>
<evidence type="ECO:0000256" key="9">
    <source>
        <dbReference type="PIRSR" id="PIRSR601233-2"/>
    </source>
</evidence>
<feature type="active site" description="GMP-histidine intermediate" evidence="8">
    <location>
        <position position="392"/>
    </location>
</feature>
<feature type="binding site" evidence="9">
    <location>
        <begin position="368"/>
        <end position="371"/>
    </location>
    <ligand>
        <name>GMP</name>
        <dbReference type="ChEBI" id="CHEBI:58115"/>
    </ligand>
</feature>
<evidence type="ECO:0000256" key="1">
    <source>
        <dbReference type="ARBA" id="ARBA00022598"/>
    </source>
</evidence>
<evidence type="ECO:0000256" key="2">
    <source>
        <dbReference type="ARBA" id="ARBA00022723"/>
    </source>
</evidence>
<dbReference type="Proteomes" id="UP000028480">
    <property type="component" value="Unassembled WGS sequence"/>
</dbReference>
<evidence type="ECO:0000256" key="10">
    <source>
        <dbReference type="PIRSR" id="PIRSR601233-3"/>
    </source>
</evidence>
<organism evidence="12">
    <name type="scientific">Xenorhabdus bovienii str. Intermedium</name>
    <dbReference type="NCBI Taxonomy" id="1379677"/>
    <lineage>
        <taxon>Bacteria</taxon>
        <taxon>Pseudomonadati</taxon>
        <taxon>Pseudomonadota</taxon>
        <taxon>Gammaproteobacteria</taxon>
        <taxon>Enterobacterales</taxon>
        <taxon>Morganellaceae</taxon>
        <taxon>Xenorhabdus</taxon>
    </lineage>
</organism>
<keyword evidence="6 10" id="KW-0464">Manganese</keyword>
<evidence type="ECO:0000313" key="12">
    <source>
        <dbReference type="EMBL" id="CDH35011.1"/>
    </source>
</evidence>
<evidence type="ECO:0000256" key="7">
    <source>
        <dbReference type="ARBA" id="ARBA00047746"/>
    </source>
</evidence>
<keyword evidence="5 9" id="KW-0342">GTP-binding</keyword>
<dbReference type="PANTHER" id="PTHR11118:SF1">
    <property type="entry name" value="RNA-SPLICING LIGASE RTCB HOMOLOG"/>
    <property type="match status" value="1"/>
</dbReference>
<dbReference type="GO" id="GO:0042245">
    <property type="term" value="P:RNA repair"/>
    <property type="evidence" value="ECO:0007669"/>
    <property type="project" value="UniProtKB-KW"/>
</dbReference>
<dbReference type="RefSeq" id="WP_038181937.1">
    <property type="nucleotide sequence ID" value="NZ_CAWLWA010000055.1"/>
</dbReference>
<keyword evidence="2 10" id="KW-0479">Metal-binding</keyword>
<comment type="cofactor">
    <cofactor evidence="10 11">
        <name>Mn(2+)</name>
        <dbReference type="ChEBI" id="CHEBI:29035"/>
    </cofactor>
    <text evidence="10 11">Binds 2 manganese ions per subunit.</text>
</comment>
<feature type="binding site" evidence="10">
    <location>
        <position position="222"/>
    </location>
    <ligand>
        <name>Mn(2+)</name>
        <dbReference type="ChEBI" id="CHEBI:29035"/>
        <label>1</label>
    </ligand>
</feature>
<reference evidence="12" key="1">
    <citation type="submission" date="2013-07" db="EMBL/GenBank/DDBJ databases">
        <title>Sub-species coevolution in mutualistic symbiosis.</title>
        <authorList>
            <person name="Murfin K."/>
            <person name="Klassen J."/>
            <person name="Lee M."/>
            <person name="Forst S."/>
            <person name="Stock P."/>
            <person name="Goodrich-Blair H."/>
        </authorList>
    </citation>
    <scope>NUCLEOTIDE SEQUENCE [LARGE SCALE GENOMIC DNA]</scope>
    <source>
        <strain evidence="12">Intermedium</strain>
    </source>
</reference>
<keyword evidence="3 9" id="KW-0547">Nucleotide-binding</keyword>
<feature type="binding site" evidence="9">
    <location>
        <begin position="392"/>
        <end position="395"/>
    </location>
    <ligand>
        <name>GMP</name>
        <dbReference type="ChEBI" id="CHEBI:58115"/>
    </ligand>
</feature>
<dbReference type="GO" id="GO:0016740">
    <property type="term" value="F:transferase activity"/>
    <property type="evidence" value="ECO:0007669"/>
    <property type="project" value="UniProtKB-KW"/>
</dbReference>
<proteinExistence type="inferred from homology"/>
<evidence type="ECO:0000256" key="3">
    <source>
        <dbReference type="ARBA" id="ARBA00022741"/>
    </source>
</evidence>
<evidence type="ECO:0000256" key="5">
    <source>
        <dbReference type="ARBA" id="ARBA00023134"/>
    </source>
</evidence>
<feature type="binding site" evidence="9">
    <location>
        <begin position="221"/>
        <end position="225"/>
    </location>
    <ligand>
        <name>GMP</name>
        <dbReference type="ChEBI" id="CHEBI:58115"/>
    </ligand>
</feature>
<dbReference type="PANTHER" id="PTHR11118">
    <property type="entry name" value="RNA-SPLICING LIGASE RTCB HOMOLOG"/>
    <property type="match status" value="1"/>
</dbReference>
<feature type="binding site" evidence="10">
    <location>
        <position position="253"/>
    </location>
    <ligand>
        <name>Mn(2+)</name>
        <dbReference type="ChEBI" id="CHEBI:29035"/>
        <label>2</label>
    </ligand>
</feature>
<keyword evidence="12" id="KW-0808">Transferase</keyword>
<dbReference type="InterPro" id="IPR036025">
    <property type="entry name" value="RtcB-like_sf"/>
</dbReference>
<dbReference type="EC" id="6.5.1.-" evidence="11"/>
<dbReference type="HOGENOM" id="CLU_022279_4_0_6"/>
<dbReference type="GO" id="GO:0046872">
    <property type="term" value="F:metal ion binding"/>
    <property type="evidence" value="ECO:0007669"/>
    <property type="project" value="UniProtKB-UniRule"/>
</dbReference>
<dbReference type="SUPFAM" id="SSF103365">
    <property type="entry name" value="Hypothetical protein PH1602"/>
    <property type="match status" value="1"/>
</dbReference>
<comment type="subunit">
    <text evidence="11">Monomer.</text>
</comment>
<comment type="caution">
    <text evidence="12">The sequence shown here is derived from an EMBL/GenBank/DDBJ whole genome shotgun (WGS) entry which is preliminary data.</text>
</comment>
<evidence type="ECO:0000256" key="4">
    <source>
        <dbReference type="ARBA" id="ARBA00022800"/>
    </source>
</evidence>
<dbReference type="GO" id="GO:0005525">
    <property type="term" value="F:GTP binding"/>
    <property type="evidence" value="ECO:0007669"/>
    <property type="project" value="UniProtKB-KW"/>
</dbReference>
<dbReference type="GO" id="GO:0170057">
    <property type="term" value="F:RNA ligase (GTP) activity"/>
    <property type="evidence" value="ECO:0007669"/>
    <property type="project" value="UniProtKB-EC"/>
</dbReference>
<keyword evidence="4" id="KW-0692">RNA repair</keyword>
<accession>A0A077QR16</accession>
<sequence>MSTFTRLQKRLSRQGIETQYENNIYRFNKEQIEAEVLLPESLPLEEKAVQQLLDLASVHVPGSDAKVCCTRATPDFHPGAVAPVGCIVATTEDLVIPAAIGTDINCGMRLLTTGLSYAEANSQKEALIQQLKNTLLLDQRDVPVTPTSFSALFDEGLAAWLQELPQQGVWQQADFKRMHTELNAILSTQAVQAHSRYAPEAFFEHREIIRPASLGTVGSGNHFVELQIVDTILDRHAAYAAGLHEGEVLMMIHTGSRDVGFYIGQRWVDKARALWPATAKYPSSGLFGLTDEHAQEYFLAMGCAARYAWANRIVLTELVRAAWKQVFGQDKSKLIVDLSHNIIFPEQGMNLHRKGATPARAGELALIPGSMGDYSYLVLGKGNEDWLWSCSHGAGRSVRRQAMRNKVPDLQKNSRLPWQCITLKSDRLREEAPEAYKPITPVIEIQEQAGLIQPVARVRPWITFKA</sequence>
<dbReference type="AlphaFoldDB" id="A0A077QR16"/>
<comment type="catalytic activity">
    <reaction evidence="7">
        <text>a 3'-end 3'-phospho-ribonucleotide-RNA + a 5'-end dephospho-ribonucleoside-RNA + GTP = a ribonucleotidyl-ribonucleotide-RNA + GMP + diphosphate</text>
        <dbReference type="Rhea" id="RHEA:68076"/>
        <dbReference type="Rhea" id="RHEA-COMP:10463"/>
        <dbReference type="Rhea" id="RHEA-COMP:13936"/>
        <dbReference type="Rhea" id="RHEA-COMP:17355"/>
        <dbReference type="ChEBI" id="CHEBI:33019"/>
        <dbReference type="ChEBI" id="CHEBI:37565"/>
        <dbReference type="ChEBI" id="CHEBI:58115"/>
        <dbReference type="ChEBI" id="CHEBI:83062"/>
        <dbReference type="ChEBI" id="CHEBI:138284"/>
        <dbReference type="ChEBI" id="CHEBI:173118"/>
        <dbReference type="EC" id="6.5.1.8"/>
    </reaction>
</comment>
<evidence type="ECO:0000256" key="6">
    <source>
        <dbReference type="ARBA" id="ARBA00023211"/>
    </source>
</evidence>
<name>A0A077QR16_XENBV</name>
<dbReference type="InterPro" id="IPR001233">
    <property type="entry name" value="RtcB"/>
</dbReference>
<feature type="binding site" evidence="10">
    <location>
        <position position="340"/>
    </location>
    <ligand>
        <name>Mn(2+)</name>
        <dbReference type="ChEBI" id="CHEBI:29035"/>
        <label>2</label>
    </ligand>
</feature>
<dbReference type="Pfam" id="PF01139">
    <property type="entry name" value="RtcB"/>
    <property type="match status" value="1"/>
</dbReference>
<keyword evidence="1 11" id="KW-0436">Ligase</keyword>
<evidence type="ECO:0000256" key="8">
    <source>
        <dbReference type="PIRSR" id="PIRSR601233-1"/>
    </source>
</evidence>
<dbReference type="GO" id="GO:0003972">
    <property type="term" value="F:RNA ligase (ATP) activity"/>
    <property type="evidence" value="ECO:0007669"/>
    <property type="project" value="TreeGrafter"/>
</dbReference>
<gene>
    <name evidence="11" type="primary">rtcB</name>
    <name evidence="12" type="ORF">XBI1_700029</name>
</gene>
<feature type="binding site" evidence="9">
    <location>
        <begin position="340"/>
        <end position="341"/>
    </location>
    <ligand>
        <name>GMP</name>
        <dbReference type="ChEBI" id="CHEBI:58115"/>
    </ligand>
</feature>
<feature type="binding site" evidence="9">
    <location>
        <position position="375"/>
    </location>
    <ligand>
        <name>GMP</name>
        <dbReference type="ChEBI" id="CHEBI:58115"/>
    </ligand>
</feature>
<dbReference type="GO" id="GO:0006396">
    <property type="term" value="P:RNA processing"/>
    <property type="evidence" value="ECO:0007669"/>
    <property type="project" value="InterPro"/>
</dbReference>
<dbReference type="EMBL" id="CBTB010000280">
    <property type="protein sequence ID" value="CDH35011.1"/>
    <property type="molecule type" value="Genomic_DNA"/>
</dbReference>
<evidence type="ECO:0000256" key="11">
    <source>
        <dbReference type="RuleBase" id="RU371113"/>
    </source>
</evidence>